<keyword evidence="4" id="KW-1185">Reference proteome</keyword>
<feature type="chain" id="PRO_5008500601" evidence="1">
    <location>
        <begin position="26"/>
        <end position="61"/>
    </location>
</feature>
<proteinExistence type="predicted"/>
<evidence type="ECO:0000313" key="2">
    <source>
        <dbReference type="EMBL" id="KYN15208.1"/>
    </source>
</evidence>
<protein>
    <submittedName>
        <fullName evidence="3">Uncharacterized protein</fullName>
    </submittedName>
</protein>
<reference evidence="3 4" key="1">
    <citation type="submission" date="2015-09" db="EMBL/GenBank/DDBJ databases">
        <title>Trachymyrmex cornetzi WGS genome.</title>
        <authorList>
            <person name="Nygaard S."/>
            <person name="Hu H."/>
            <person name="Boomsma J."/>
            <person name="Zhang G."/>
        </authorList>
    </citation>
    <scope>NUCLEOTIDE SEQUENCE [LARGE SCALE GENOMIC DNA]</scope>
    <source>
        <strain evidence="3">Tcor2-1</strain>
        <tissue evidence="3">Whole body</tissue>
    </source>
</reference>
<dbReference type="Proteomes" id="UP000078492">
    <property type="component" value="Unassembled WGS sequence"/>
</dbReference>
<dbReference type="AlphaFoldDB" id="A0A151J1J3"/>
<accession>A0A151J1J3</accession>
<name>A0A151J1J3_9HYME</name>
<evidence type="ECO:0000313" key="4">
    <source>
        <dbReference type="Proteomes" id="UP000078492"/>
    </source>
</evidence>
<feature type="signal peptide" evidence="1">
    <location>
        <begin position="1"/>
        <end position="25"/>
    </location>
</feature>
<dbReference type="EMBL" id="KQ980591">
    <property type="protein sequence ID" value="KYN15208.1"/>
    <property type="molecule type" value="Genomic_DNA"/>
</dbReference>
<evidence type="ECO:0000256" key="1">
    <source>
        <dbReference type="SAM" id="SignalP"/>
    </source>
</evidence>
<sequence>MPNHPLLSFHVRLFGILILPPTSQKLWVVLPILHLNNIFHKSLAKLSQIVHFIMYLKNQYF</sequence>
<organism evidence="3 4">
    <name type="scientific">Trachymyrmex cornetzi</name>
    <dbReference type="NCBI Taxonomy" id="471704"/>
    <lineage>
        <taxon>Eukaryota</taxon>
        <taxon>Metazoa</taxon>
        <taxon>Ecdysozoa</taxon>
        <taxon>Arthropoda</taxon>
        <taxon>Hexapoda</taxon>
        <taxon>Insecta</taxon>
        <taxon>Pterygota</taxon>
        <taxon>Neoptera</taxon>
        <taxon>Endopterygota</taxon>
        <taxon>Hymenoptera</taxon>
        <taxon>Apocrita</taxon>
        <taxon>Aculeata</taxon>
        <taxon>Formicoidea</taxon>
        <taxon>Formicidae</taxon>
        <taxon>Myrmicinae</taxon>
        <taxon>Trachymyrmex</taxon>
    </lineage>
</organism>
<keyword evidence="1" id="KW-0732">Signal</keyword>
<evidence type="ECO:0000313" key="3">
    <source>
        <dbReference type="EMBL" id="KYN15700.1"/>
    </source>
</evidence>
<gene>
    <name evidence="3" type="ORF">ALC57_12073</name>
    <name evidence="2" type="ORF">ALC57_12565</name>
</gene>
<dbReference type="EMBL" id="KQ980517">
    <property type="protein sequence ID" value="KYN15700.1"/>
    <property type="molecule type" value="Genomic_DNA"/>
</dbReference>